<feature type="region of interest" description="Disordered" evidence="1">
    <location>
        <begin position="209"/>
        <end position="253"/>
    </location>
</feature>
<dbReference type="AlphaFoldDB" id="A0A316YZB1"/>
<evidence type="ECO:0000313" key="2">
    <source>
        <dbReference type="EMBL" id="PWN94790.1"/>
    </source>
</evidence>
<organism evidence="2 3">
    <name type="scientific">Tilletiopsis washingtonensis</name>
    <dbReference type="NCBI Taxonomy" id="58919"/>
    <lineage>
        <taxon>Eukaryota</taxon>
        <taxon>Fungi</taxon>
        <taxon>Dikarya</taxon>
        <taxon>Basidiomycota</taxon>
        <taxon>Ustilaginomycotina</taxon>
        <taxon>Exobasidiomycetes</taxon>
        <taxon>Entylomatales</taxon>
        <taxon>Entylomatales incertae sedis</taxon>
        <taxon>Tilletiopsis</taxon>
    </lineage>
</organism>
<evidence type="ECO:0000256" key="1">
    <source>
        <dbReference type="SAM" id="MobiDB-lite"/>
    </source>
</evidence>
<reference evidence="2 3" key="1">
    <citation type="journal article" date="2018" name="Mol. Biol. Evol.">
        <title>Broad Genomic Sampling Reveals a Smut Pathogenic Ancestry of the Fungal Clade Ustilaginomycotina.</title>
        <authorList>
            <person name="Kijpornyongpan T."/>
            <person name="Mondo S.J."/>
            <person name="Barry K."/>
            <person name="Sandor L."/>
            <person name="Lee J."/>
            <person name="Lipzen A."/>
            <person name="Pangilinan J."/>
            <person name="LaButti K."/>
            <person name="Hainaut M."/>
            <person name="Henrissat B."/>
            <person name="Grigoriev I.V."/>
            <person name="Spatafora J.W."/>
            <person name="Aime M.C."/>
        </authorList>
    </citation>
    <scope>NUCLEOTIDE SEQUENCE [LARGE SCALE GENOMIC DNA]</scope>
    <source>
        <strain evidence="2 3">MCA 4186</strain>
    </source>
</reference>
<dbReference type="RefSeq" id="XP_025595069.1">
    <property type="nucleotide sequence ID" value="XM_025739279.1"/>
</dbReference>
<accession>A0A316YZB1</accession>
<dbReference type="GeneID" id="37266825"/>
<proteinExistence type="predicted"/>
<sequence length="253" mass="27366">MRRSHAAELGGPATSLKASQPLSRAQARRVASGAIRRSVGSGIRACAAGEEQAEPSAIRLRRAHLRCSLRGAAAPTERRCERPHGSSHAASQISQLEGPRDGASRDTPDPAPPTACLARCAAPHAQRRALRAAEKRDAGVIAPQALGTSPAVLLSRLHAAIANLRLTDSPLPGLPSARKARARSRSGCRLRDLERRIGWYTLRCRSNPRPSVCCRRTSTSAAGGRRLGLQDRRRRNSERQNDGPRRHVRRLLS</sequence>
<feature type="compositionally biased region" description="Basic and acidic residues" evidence="1">
    <location>
        <begin position="98"/>
        <end position="108"/>
    </location>
</feature>
<name>A0A316YZB1_9BASI</name>
<dbReference type="EMBL" id="KZ819309">
    <property type="protein sequence ID" value="PWN94790.1"/>
    <property type="molecule type" value="Genomic_DNA"/>
</dbReference>
<gene>
    <name evidence="2" type="ORF">FA09DRAFT_168849</name>
</gene>
<evidence type="ECO:0000313" key="3">
    <source>
        <dbReference type="Proteomes" id="UP000245946"/>
    </source>
</evidence>
<protein>
    <submittedName>
        <fullName evidence="2">Uncharacterized protein</fullName>
    </submittedName>
</protein>
<dbReference type="Proteomes" id="UP000245946">
    <property type="component" value="Unassembled WGS sequence"/>
</dbReference>
<keyword evidence="3" id="KW-1185">Reference proteome</keyword>
<feature type="region of interest" description="Disordered" evidence="1">
    <location>
        <begin position="1"/>
        <end position="42"/>
    </location>
</feature>
<feature type="region of interest" description="Disordered" evidence="1">
    <location>
        <begin position="73"/>
        <end position="116"/>
    </location>
</feature>